<dbReference type="OrthoDB" id="605328at2759"/>
<dbReference type="Gene3D" id="3.60.10.10">
    <property type="entry name" value="Endonuclease/exonuclease/phosphatase"/>
    <property type="match status" value="1"/>
</dbReference>
<dbReference type="InterPro" id="IPR013187">
    <property type="entry name" value="F-box-assoc_dom_typ3"/>
</dbReference>
<name>A0A1S4A8K3_TOBAC</name>
<dbReference type="Gene3D" id="1.20.1280.50">
    <property type="match status" value="1"/>
</dbReference>
<dbReference type="Pfam" id="PF08268">
    <property type="entry name" value="FBA_3"/>
    <property type="match status" value="1"/>
</dbReference>
<dbReference type="SUPFAM" id="SSF50965">
    <property type="entry name" value="Galactose oxidase, central domain"/>
    <property type="match status" value="1"/>
</dbReference>
<dbReference type="RefSeq" id="XP_016472914.1">
    <property type="nucleotide sequence ID" value="XM_016617428.1"/>
</dbReference>
<accession>A0A1S4A8K3</accession>
<dbReference type="OMA" id="IVLRISC"/>
<reference evidence="2" key="1">
    <citation type="submission" date="2025-08" db="UniProtKB">
        <authorList>
            <consortium name="RefSeq"/>
        </authorList>
    </citation>
    <scope>IDENTIFICATION</scope>
</reference>
<dbReference type="InterPro" id="IPR011043">
    <property type="entry name" value="Gal_Oxase/kelch_b-propeller"/>
</dbReference>
<dbReference type="AlphaFoldDB" id="A0A1S4A8K3"/>
<dbReference type="PANTHER" id="PTHR35546:SF112">
    <property type="entry name" value="F-BOX PROTEIN"/>
    <property type="match status" value="1"/>
</dbReference>
<dbReference type="InterPro" id="IPR036691">
    <property type="entry name" value="Endo/exonu/phosph_ase_sf"/>
</dbReference>
<gene>
    <name evidence="2" type="primary">LOC107794879</name>
</gene>
<dbReference type="InterPro" id="IPR001810">
    <property type="entry name" value="F-box_dom"/>
</dbReference>
<dbReference type="InterPro" id="IPR017451">
    <property type="entry name" value="F-box-assoc_interact_dom"/>
</dbReference>
<dbReference type="SUPFAM" id="SSF56219">
    <property type="entry name" value="DNase I-like"/>
    <property type="match status" value="1"/>
</dbReference>
<evidence type="ECO:0000313" key="2">
    <source>
        <dbReference type="RefSeq" id="XP_016472914.1"/>
    </source>
</evidence>
<dbReference type="PANTHER" id="PTHR35546">
    <property type="entry name" value="F-BOX PROTEIN INTERACTION DOMAIN PROTEIN-RELATED"/>
    <property type="match status" value="1"/>
</dbReference>
<dbReference type="KEGG" id="nta:107794879"/>
<dbReference type="InterPro" id="IPR036047">
    <property type="entry name" value="F-box-like_dom_sf"/>
</dbReference>
<dbReference type="NCBIfam" id="TIGR01640">
    <property type="entry name" value="F_box_assoc_1"/>
    <property type="match status" value="1"/>
</dbReference>
<dbReference type="Pfam" id="PF00646">
    <property type="entry name" value="F-box"/>
    <property type="match status" value="1"/>
</dbReference>
<feature type="domain" description="F-box" evidence="1">
    <location>
        <begin position="117"/>
        <end position="155"/>
    </location>
</feature>
<dbReference type="STRING" id="4097.A0A1S4A8K3"/>
<dbReference type="InterPro" id="IPR055290">
    <property type="entry name" value="At3g26010-like"/>
</dbReference>
<evidence type="ECO:0000259" key="1">
    <source>
        <dbReference type="SMART" id="SM00256"/>
    </source>
</evidence>
<proteinExistence type="predicted"/>
<sequence>MTIKLVVGEGTLNIVSAYAPQAGLDEDIKRQFWEGLDEIVRSIPPSERLFIGGDFNGHIGLSACGYTEVHGGFGFGERNGGGIALLDFAKAFDLVIANSSFTKRDEHLITYQMFSNEGLLTEILLRLPVKSLVQCKCISKKWRSLISSPHFTRLRIPYFSPARGIFLYHSSFFTNPFHKFVSFNLENPIPTPFLKFPFAQHDSPKIFIMQSCNGLLLCCTKHNPFTFNEDYYIFNPTTRQFITLPRPGGDVIGMSLAFDPWKSPHYKVICLRISELEPENDQIEIYSSESKKWRVSGPSFPKRYDISFRHGLVYWNGAIYVSYIKRFNLEQEKFEIFPMPNCFDGQEWDKEDHRIIYFGESYGYLHLIQVNRQKLTLYNIYEKKNDGTEWFLKYEVNVEDVVSGYPRMIRRYLEPTDFHYYAMAVVNVVRGEKEEDTFLVLHIPELAILRYNLADKSFHMLCDFDRGQDKGILEEFDEELAVCLHFHSSSTYQYIESTYYW</sequence>
<dbReference type="PaxDb" id="4097-A0A1S4A8K3"/>
<dbReference type="SUPFAM" id="SSF81383">
    <property type="entry name" value="F-box domain"/>
    <property type="match status" value="1"/>
</dbReference>
<organism evidence="2">
    <name type="scientific">Nicotiana tabacum</name>
    <name type="common">Common tobacco</name>
    <dbReference type="NCBI Taxonomy" id="4097"/>
    <lineage>
        <taxon>Eukaryota</taxon>
        <taxon>Viridiplantae</taxon>
        <taxon>Streptophyta</taxon>
        <taxon>Embryophyta</taxon>
        <taxon>Tracheophyta</taxon>
        <taxon>Spermatophyta</taxon>
        <taxon>Magnoliopsida</taxon>
        <taxon>eudicotyledons</taxon>
        <taxon>Gunneridae</taxon>
        <taxon>Pentapetalae</taxon>
        <taxon>asterids</taxon>
        <taxon>lamiids</taxon>
        <taxon>Solanales</taxon>
        <taxon>Solanaceae</taxon>
        <taxon>Nicotianoideae</taxon>
        <taxon>Nicotianeae</taxon>
        <taxon>Nicotiana</taxon>
    </lineage>
</organism>
<dbReference type="CDD" id="cd22157">
    <property type="entry name" value="F-box_AtFBW1-like"/>
    <property type="match status" value="1"/>
</dbReference>
<protein>
    <submittedName>
        <fullName evidence="2">F-box protein At5g07610-like</fullName>
    </submittedName>
</protein>
<dbReference type="SMART" id="SM00256">
    <property type="entry name" value="FBOX"/>
    <property type="match status" value="1"/>
</dbReference>